<keyword evidence="4" id="KW-1185">Reference proteome</keyword>
<gene>
    <name evidence="3" type="ORF">CCH79_00014876</name>
</gene>
<feature type="region of interest" description="Disordered" evidence="2">
    <location>
        <begin position="45"/>
        <end position="75"/>
    </location>
</feature>
<dbReference type="AlphaFoldDB" id="A0A315VYP3"/>
<proteinExistence type="inferred from homology"/>
<comment type="similarity">
    <text evidence="1">Belongs to the peptidase M24 family.</text>
</comment>
<dbReference type="EMBL" id="NHOQ01000749">
    <property type="protein sequence ID" value="PWA28706.1"/>
    <property type="molecule type" value="Genomic_DNA"/>
</dbReference>
<dbReference type="InterPro" id="IPR047113">
    <property type="entry name" value="PA2G4/ARX1"/>
</dbReference>
<evidence type="ECO:0000313" key="4">
    <source>
        <dbReference type="Proteomes" id="UP000250572"/>
    </source>
</evidence>
<organism evidence="3 4">
    <name type="scientific">Gambusia affinis</name>
    <name type="common">Western mosquitofish</name>
    <name type="synonym">Heterandria affinis</name>
    <dbReference type="NCBI Taxonomy" id="33528"/>
    <lineage>
        <taxon>Eukaryota</taxon>
        <taxon>Metazoa</taxon>
        <taxon>Chordata</taxon>
        <taxon>Craniata</taxon>
        <taxon>Vertebrata</taxon>
        <taxon>Euteleostomi</taxon>
        <taxon>Actinopterygii</taxon>
        <taxon>Neopterygii</taxon>
        <taxon>Teleostei</taxon>
        <taxon>Neoteleostei</taxon>
        <taxon>Acanthomorphata</taxon>
        <taxon>Ovalentaria</taxon>
        <taxon>Atherinomorphae</taxon>
        <taxon>Cyprinodontiformes</taxon>
        <taxon>Poeciliidae</taxon>
        <taxon>Poeciliinae</taxon>
        <taxon>Gambusia</taxon>
    </lineage>
</organism>
<evidence type="ECO:0000256" key="1">
    <source>
        <dbReference type="ARBA" id="ARBA00007319"/>
    </source>
</evidence>
<reference evidence="3 4" key="1">
    <citation type="journal article" date="2018" name="G3 (Bethesda)">
        <title>A High-Quality Reference Genome for the Invasive Mosquitofish Gambusia affinis Using a Chicago Library.</title>
        <authorList>
            <person name="Hoffberg S.L."/>
            <person name="Troendle N.J."/>
            <person name="Glenn T.C."/>
            <person name="Mahmud O."/>
            <person name="Louha S."/>
            <person name="Chalopin D."/>
            <person name="Bennetzen J.L."/>
            <person name="Mauricio R."/>
        </authorList>
    </citation>
    <scope>NUCLEOTIDE SEQUENCE [LARGE SCALE GENOMIC DNA]</scope>
    <source>
        <strain evidence="3">NE01/NJP1002.9</strain>
        <tissue evidence="3">Muscle</tissue>
    </source>
</reference>
<dbReference type="Gene3D" id="3.90.230.10">
    <property type="entry name" value="Creatinase/methionine aminopeptidase superfamily"/>
    <property type="match status" value="1"/>
</dbReference>
<feature type="compositionally biased region" description="Basic residues" evidence="2">
    <location>
        <begin position="57"/>
        <end position="67"/>
    </location>
</feature>
<dbReference type="PANTHER" id="PTHR10804">
    <property type="entry name" value="PROTEASE FAMILY M24 METHIONYL AMINOPEPTIDASE, AMINOPEPTIDASE P"/>
    <property type="match status" value="1"/>
</dbReference>
<evidence type="ECO:0000313" key="3">
    <source>
        <dbReference type="EMBL" id="PWA28706.1"/>
    </source>
</evidence>
<dbReference type="Proteomes" id="UP000250572">
    <property type="component" value="Unassembled WGS sequence"/>
</dbReference>
<dbReference type="InterPro" id="IPR036005">
    <property type="entry name" value="Creatinase/aminopeptidase-like"/>
</dbReference>
<comment type="caution">
    <text evidence="3">The sequence shown here is derived from an EMBL/GenBank/DDBJ whole genome shotgun (WGS) entry which is preliminary data.</text>
</comment>
<protein>
    <submittedName>
        <fullName evidence="3">Uncharacterized protein</fullName>
    </submittedName>
</protein>
<dbReference type="PANTHER" id="PTHR10804:SF11">
    <property type="entry name" value="PROLIFERATION-ASSOCIATED PROTEIN 2G4"/>
    <property type="match status" value="1"/>
</dbReference>
<accession>A0A315VYP3</accession>
<evidence type="ECO:0000256" key="2">
    <source>
        <dbReference type="SAM" id="MobiDB-lite"/>
    </source>
</evidence>
<name>A0A315VYP3_GAMAF</name>
<sequence>MYSSTRKRWEFVAQFKFTVLLMANGPLRITSSLFEPDVYQSEHEVEDPELKSSASRKAQKKKKKKASKTVENATGQAMETEAADNEIVGVCGVRFPQWWTVQTPVEVSPFSPLVPPGDTVSVIPWMVAQLLLGYNKSNFDLCAAQRYGCLAAIWSIMENLSPPSLVSVSACPAPPEQLKRIRRGAVHDRALRNRGE</sequence>